<evidence type="ECO:0000256" key="2">
    <source>
        <dbReference type="ARBA" id="ARBA00023163"/>
    </source>
</evidence>
<sequence length="240" mass="26042">MGSAAYWRCTEAKADSERLYHSRFIISPSEAGQANTLGAALRRTLLGASGGGYITIIGVFSGTDHEYTAMAGVRESVHDILTNLKDIVLRGRPTALQEAYISVGGPGKVTARDIVLPPFVGIIDPAQHIATLTRNIHFNVRLGVGRREGYRCQNMAERQNGNLLLDAPTVPIRNVNYSIHCYGNHSGGITKEMLLLEIWTNGSLTPGEAIHDTSRNLVNLLSRPLVACIILEADPAARRT</sequence>
<dbReference type="Gene3D" id="2.170.120.12">
    <property type="entry name" value="DNA-directed RNA polymerase, insert domain"/>
    <property type="match status" value="1"/>
</dbReference>
<protein>
    <submittedName>
        <fullName evidence="4">RNA polymerase subunit alpha</fullName>
    </submittedName>
</protein>
<feature type="domain" description="DNA-directed RNA polymerase RpoA/D/Rpb3-type" evidence="3">
    <location>
        <begin position="21"/>
        <end position="228"/>
    </location>
</feature>
<evidence type="ECO:0000259" key="3">
    <source>
        <dbReference type="SMART" id="SM00662"/>
    </source>
</evidence>
<dbReference type="Pfam" id="PF01193">
    <property type="entry name" value="RNA_pol_L"/>
    <property type="match status" value="1"/>
</dbReference>
<dbReference type="SUPFAM" id="SSF56553">
    <property type="entry name" value="Insert subdomain of RNA polymerase alpha subunit"/>
    <property type="match status" value="1"/>
</dbReference>
<dbReference type="GO" id="GO:0006351">
    <property type="term" value="P:DNA-templated transcription"/>
    <property type="evidence" value="ECO:0007669"/>
    <property type="project" value="InterPro"/>
</dbReference>
<dbReference type="GO" id="GO:0046983">
    <property type="term" value="F:protein dimerization activity"/>
    <property type="evidence" value="ECO:0007669"/>
    <property type="project" value="InterPro"/>
</dbReference>
<keyword evidence="2" id="KW-0804">Transcription</keyword>
<dbReference type="CDD" id="cd06928">
    <property type="entry name" value="RNAP_alpha_NTD"/>
    <property type="match status" value="1"/>
</dbReference>
<evidence type="ECO:0000313" key="4">
    <source>
        <dbReference type="EMBL" id="AZU95806.1"/>
    </source>
</evidence>
<evidence type="ECO:0000256" key="1">
    <source>
        <dbReference type="ARBA" id="ARBA00022478"/>
    </source>
</evidence>
<keyword evidence="1" id="KW-0240">DNA-directed RNA polymerase</keyword>
<geneLocation type="plastid" evidence="4"/>
<dbReference type="RefSeq" id="YP_009555689.1">
    <property type="nucleotide sequence ID" value="NC_040926.1"/>
</dbReference>
<name>A0A3T0IAT4_9TRAC</name>
<dbReference type="InterPro" id="IPR036603">
    <property type="entry name" value="RBP11-like"/>
</dbReference>
<dbReference type="SUPFAM" id="SSF55257">
    <property type="entry name" value="RBP11-like subunits of RNA polymerase"/>
    <property type="match status" value="1"/>
</dbReference>
<organism evidence="4">
    <name type="scientific">Selaginella kraussiana</name>
    <dbReference type="NCBI Taxonomy" id="81964"/>
    <lineage>
        <taxon>Eukaryota</taxon>
        <taxon>Viridiplantae</taxon>
        <taxon>Streptophyta</taxon>
        <taxon>Embryophyta</taxon>
        <taxon>Tracheophyta</taxon>
        <taxon>Lycopodiopsida</taxon>
        <taxon>Selaginellales</taxon>
        <taxon>Selaginellaceae</taxon>
        <taxon>Selaginella</taxon>
    </lineage>
</organism>
<dbReference type="Gene3D" id="3.30.1360.10">
    <property type="entry name" value="RNA polymerase, RBP11-like subunit"/>
    <property type="match status" value="1"/>
</dbReference>
<dbReference type="InterPro" id="IPR036643">
    <property type="entry name" value="RNApol_insert_sf"/>
</dbReference>
<dbReference type="EMBL" id="MH549643">
    <property type="protein sequence ID" value="AZU95806.1"/>
    <property type="molecule type" value="Genomic_DNA"/>
</dbReference>
<dbReference type="SMART" id="SM00662">
    <property type="entry name" value="RPOLD"/>
    <property type="match status" value="1"/>
</dbReference>
<accession>A0A3T0IAT4</accession>
<dbReference type="GeneID" id="39109997"/>
<dbReference type="InterPro" id="IPR011263">
    <property type="entry name" value="DNA-dir_RNA_pol_RpoA/D/Rpb3"/>
</dbReference>
<dbReference type="GO" id="GO:0000428">
    <property type="term" value="C:DNA-directed RNA polymerase complex"/>
    <property type="evidence" value="ECO:0007669"/>
    <property type="project" value="UniProtKB-KW"/>
</dbReference>
<dbReference type="AlphaFoldDB" id="A0A3T0IAT4"/>
<dbReference type="InterPro" id="IPR011262">
    <property type="entry name" value="DNA-dir_RNA_pol_insert"/>
</dbReference>
<reference evidence="4" key="1">
    <citation type="journal article" date="2018" name="New Phytol.">
        <title>Lycophyte plastid genomics: extreme variation in GC, gene and intron content and multiple inversions between a direct and inverted orientation of the rRNA repeat.</title>
        <authorList>
            <person name="Mower J.P."/>
            <person name="Ma P.F."/>
            <person name="Grewe F."/>
            <person name="Taylor A."/>
            <person name="Michael T.P."/>
            <person name="VanBuren R."/>
            <person name="Qiu Y.L."/>
        </authorList>
    </citation>
    <scope>NUCLEOTIDE SEQUENCE</scope>
</reference>
<gene>
    <name evidence="4" type="primary">rpoA</name>
</gene>
<dbReference type="Pfam" id="PF01000">
    <property type="entry name" value="RNA_pol_A_bac"/>
    <property type="match status" value="1"/>
</dbReference>
<keyword evidence="4" id="KW-0934">Plastid</keyword>
<dbReference type="GO" id="GO:0003899">
    <property type="term" value="F:DNA-directed RNA polymerase activity"/>
    <property type="evidence" value="ECO:0007669"/>
    <property type="project" value="InterPro"/>
</dbReference>
<proteinExistence type="predicted"/>